<feature type="transmembrane region" description="Helical" evidence="14">
    <location>
        <begin position="122"/>
        <end position="140"/>
    </location>
</feature>
<keyword evidence="7 14" id="KW-1133">Transmembrane helix</keyword>
<keyword evidence="8 14" id="KW-0350">Heme biosynthesis</keyword>
<evidence type="ECO:0000256" key="4">
    <source>
        <dbReference type="ARBA" id="ARBA00022475"/>
    </source>
</evidence>
<dbReference type="Proteomes" id="UP000662914">
    <property type="component" value="Chromosome"/>
</dbReference>
<feature type="transmembrane region" description="Helical" evidence="14">
    <location>
        <begin position="93"/>
        <end position="116"/>
    </location>
</feature>
<dbReference type="GO" id="GO:0005886">
    <property type="term" value="C:plasma membrane"/>
    <property type="evidence" value="ECO:0007669"/>
    <property type="project" value="UniProtKB-SubCell"/>
</dbReference>
<keyword evidence="6 14" id="KW-0812">Transmembrane</keyword>
<evidence type="ECO:0000256" key="11">
    <source>
        <dbReference type="ARBA" id="ARBA00040810"/>
    </source>
</evidence>
<feature type="transmembrane region" description="Helical" evidence="14">
    <location>
        <begin position="26"/>
        <end position="44"/>
    </location>
</feature>
<comment type="similarity">
    <text evidence="14">Belongs to the UbiA prenyltransferase family. Protoheme IX farnesyltransferase subfamily.</text>
</comment>
<dbReference type="InterPro" id="IPR000537">
    <property type="entry name" value="UbiA_prenyltransferase"/>
</dbReference>
<evidence type="ECO:0000256" key="6">
    <source>
        <dbReference type="ARBA" id="ARBA00022692"/>
    </source>
</evidence>
<evidence type="ECO:0000313" key="16">
    <source>
        <dbReference type="Proteomes" id="UP000662914"/>
    </source>
</evidence>
<dbReference type="UniPathway" id="UPA00834">
    <property type="reaction ID" value="UER00712"/>
</dbReference>
<evidence type="ECO:0000256" key="7">
    <source>
        <dbReference type="ARBA" id="ARBA00022989"/>
    </source>
</evidence>
<protein>
    <recommendedName>
        <fullName evidence="11 14">Protoheme IX farnesyltransferase</fullName>
        <ecNumber evidence="3 14">2.5.1.141</ecNumber>
    </recommendedName>
    <alternativeName>
        <fullName evidence="12 14">Heme B farnesyltransferase</fullName>
    </alternativeName>
    <alternativeName>
        <fullName evidence="10 14">Heme O synthase</fullName>
    </alternativeName>
</protein>
<dbReference type="PANTHER" id="PTHR43448:SF7">
    <property type="entry name" value="4-HYDROXYBENZOATE SOLANESYLTRANSFERASE"/>
    <property type="match status" value="1"/>
</dbReference>
<comment type="pathway">
    <text evidence="2 14">Porphyrin-containing compound metabolism; heme O biosynthesis; heme O from protoheme: step 1/1.</text>
</comment>
<dbReference type="InterPro" id="IPR044878">
    <property type="entry name" value="UbiA_sf"/>
</dbReference>
<keyword evidence="9 14" id="KW-0472">Membrane</keyword>
<dbReference type="Gene3D" id="1.10.357.140">
    <property type="entry name" value="UbiA prenyltransferase"/>
    <property type="match status" value="1"/>
</dbReference>
<evidence type="ECO:0000256" key="3">
    <source>
        <dbReference type="ARBA" id="ARBA00012292"/>
    </source>
</evidence>
<name>A0A809S225_9PROT</name>
<comment type="catalytic activity">
    <reaction evidence="13 14">
        <text>heme b + (2E,6E)-farnesyl diphosphate + H2O = Fe(II)-heme o + diphosphate</text>
        <dbReference type="Rhea" id="RHEA:28070"/>
        <dbReference type="ChEBI" id="CHEBI:15377"/>
        <dbReference type="ChEBI" id="CHEBI:33019"/>
        <dbReference type="ChEBI" id="CHEBI:60344"/>
        <dbReference type="ChEBI" id="CHEBI:60530"/>
        <dbReference type="ChEBI" id="CHEBI:175763"/>
        <dbReference type="EC" id="2.5.1.141"/>
    </reaction>
</comment>
<dbReference type="EC" id="2.5.1.141" evidence="3 14"/>
<feature type="transmembrane region" description="Helical" evidence="14">
    <location>
        <begin position="276"/>
        <end position="296"/>
    </location>
</feature>
<dbReference type="NCBIfam" id="NF003349">
    <property type="entry name" value="PRK04375.1-2"/>
    <property type="match status" value="1"/>
</dbReference>
<gene>
    <name evidence="14" type="primary">ctaB</name>
    <name evidence="15" type="ORF">DSYM_02900</name>
</gene>
<evidence type="ECO:0000256" key="12">
    <source>
        <dbReference type="ARBA" id="ARBA00042475"/>
    </source>
</evidence>
<reference evidence="15" key="1">
    <citation type="journal article" name="DNA Res.">
        <title>The physiological potential of anammox bacteria as revealed by their core genome structure.</title>
        <authorList>
            <person name="Okubo T."/>
            <person name="Toyoda A."/>
            <person name="Fukuhara K."/>
            <person name="Uchiyama I."/>
            <person name="Harigaya Y."/>
            <person name="Kuroiwa M."/>
            <person name="Suzuki T."/>
            <person name="Murakami Y."/>
            <person name="Suwa Y."/>
            <person name="Takami H."/>
        </authorList>
    </citation>
    <scope>NUCLEOTIDE SEQUENCE</scope>
    <source>
        <strain evidence="15">317325-3</strain>
    </source>
</reference>
<accession>A0A809S225</accession>
<evidence type="ECO:0000256" key="9">
    <source>
        <dbReference type="ARBA" id="ARBA00023136"/>
    </source>
</evidence>
<feature type="transmembrane region" description="Helical" evidence="14">
    <location>
        <begin position="216"/>
        <end position="237"/>
    </location>
</feature>
<evidence type="ECO:0000256" key="8">
    <source>
        <dbReference type="ARBA" id="ARBA00023133"/>
    </source>
</evidence>
<evidence type="ECO:0000256" key="14">
    <source>
        <dbReference type="HAMAP-Rule" id="MF_00154"/>
    </source>
</evidence>
<proteinExistence type="inferred from homology"/>
<dbReference type="PROSITE" id="PS00943">
    <property type="entry name" value="UBIA"/>
    <property type="match status" value="1"/>
</dbReference>
<dbReference type="EMBL" id="AP021857">
    <property type="protein sequence ID" value="BBO19591.1"/>
    <property type="molecule type" value="Genomic_DNA"/>
</dbReference>
<dbReference type="GO" id="GO:0048034">
    <property type="term" value="P:heme O biosynthetic process"/>
    <property type="evidence" value="ECO:0007669"/>
    <property type="project" value="UniProtKB-UniRule"/>
</dbReference>
<dbReference type="AlphaFoldDB" id="A0A809S225"/>
<dbReference type="KEGG" id="ddz:DSYM_02900"/>
<evidence type="ECO:0000256" key="13">
    <source>
        <dbReference type="ARBA" id="ARBA00047690"/>
    </source>
</evidence>
<evidence type="ECO:0000256" key="2">
    <source>
        <dbReference type="ARBA" id="ARBA00004919"/>
    </source>
</evidence>
<sequence length="298" mass="32549">MTSPTLEQSSPLPRWRQYLELAKPRVNTLIVFCAVIGMFLAAPGMVPLQILLAGTLGIALAAGGAAVINCVYERTIDAVMARTSGRPLPRGEVSTLQALVFGCSIGAIGLSMLYYWVNALTMWLTLGTFVGYAVIYTMILKPLTSQNIVIGGASGAMPPILGWAAVTGEVTLDAVLLFLIIFFWTPPHFWSLALYRRGDYAKSGLPMLPVTHGEKTTRLQILLYTVLLVAVTLMPFFTGMSGWPYLAGAVALGGAFLAYAFRLWREYSDALAQRTFRFSIVYLTSLFGALLVDHYLKF</sequence>
<comment type="function">
    <text evidence="14">Converts heme B (protoheme IX) to heme O by substitution of the vinyl group on carbon 2 of heme B porphyrin ring with a hydroxyethyl farnesyl side group.</text>
</comment>
<evidence type="ECO:0000256" key="1">
    <source>
        <dbReference type="ARBA" id="ARBA00004651"/>
    </source>
</evidence>
<evidence type="ECO:0000256" key="10">
    <source>
        <dbReference type="ARBA" id="ARBA00030253"/>
    </source>
</evidence>
<evidence type="ECO:0000256" key="5">
    <source>
        <dbReference type="ARBA" id="ARBA00022679"/>
    </source>
</evidence>
<feature type="transmembrane region" description="Helical" evidence="14">
    <location>
        <begin position="174"/>
        <end position="195"/>
    </location>
</feature>
<feature type="transmembrane region" description="Helical" evidence="14">
    <location>
        <begin position="243"/>
        <end position="264"/>
    </location>
</feature>
<keyword evidence="5 14" id="KW-0808">Transferase</keyword>
<dbReference type="InterPro" id="IPR006369">
    <property type="entry name" value="Protohaem_IX_farnesylTrfase"/>
</dbReference>
<organism evidence="15 16">
    <name type="scientific">Candidatus Desulfobacillus denitrificans</name>
    <dbReference type="NCBI Taxonomy" id="2608985"/>
    <lineage>
        <taxon>Bacteria</taxon>
        <taxon>Pseudomonadati</taxon>
        <taxon>Pseudomonadota</taxon>
        <taxon>Betaproteobacteria</taxon>
        <taxon>Candidatus Desulfobacillus</taxon>
    </lineage>
</organism>
<dbReference type="Pfam" id="PF01040">
    <property type="entry name" value="UbiA"/>
    <property type="match status" value="1"/>
</dbReference>
<dbReference type="GO" id="GO:0008495">
    <property type="term" value="F:protoheme IX farnesyltransferase activity"/>
    <property type="evidence" value="ECO:0007669"/>
    <property type="project" value="UniProtKB-UniRule"/>
</dbReference>
<comment type="subcellular location">
    <subcellularLocation>
        <location evidence="1 14">Cell membrane</location>
        <topology evidence="1 14">Multi-pass membrane protein</topology>
    </subcellularLocation>
</comment>
<feature type="transmembrane region" description="Helical" evidence="14">
    <location>
        <begin position="50"/>
        <end position="72"/>
    </location>
</feature>
<dbReference type="PANTHER" id="PTHR43448">
    <property type="entry name" value="PROTOHEME IX FARNESYLTRANSFERASE, MITOCHONDRIAL"/>
    <property type="match status" value="1"/>
</dbReference>
<dbReference type="HAMAP" id="MF_00154">
    <property type="entry name" value="CyoE_CtaB"/>
    <property type="match status" value="1"/>
</dbReference>
<comment type="miscellaneous">
    <text evidence="14">Carbon 2 of the heme B porphyrin ring is defined according to the Fischer nomenclature.</text>
</comment>
<dbReference type="CDD" id="cd13957">
    <property type="entry name" value="PT_UbiA_Cox10"/>
    <property type="match status" value="1"/>
</dbReference>
<evidence type="ECO:0000313" key="15">
    <source>
        <dbReference type="EMBL" id="BBO19591.1"/>
    </source>
</evidence>
<dbReference type="NCBIfam" id="TIGR01473">
    <property type="entry name" value="cyoE_ctaB"/>
    <property type="match status" value="1"/>
</dbReference>
<keyword evidence="4 14" id="KW-1003">Cell membrane</keyword>
<feature type="transmembrane region" description="Helical" evidence="14">
    <location>
        <begin position="147"/>
        <end position="168"/>
    </location>
</feature>
<dbReference type="InterPro" id="IPR030470">
    <property type="entry name" value="UbiA_prenylTrfase_CS"/>
</dbReference>